<accession>A0A168R7Y2</accession>
<evidence type="ECO:0000313" key="9">
    <source>
        <dbReference type="Proteomes" id="UP000076983"/>
    </source>
</evidence>
<feature type="domain" description="PLD phosphodiesterase" evidence="7">
    <location>
        <begin position="233"/>
        <end position="260"/>
    </location>
</feature>
<keyword evidence="3 6" id="KW-0812">Transmembrane</keyword>
<dbReference type="InterPro" id="IPR025202">
    <property type="entry name" value="PLD-like_dom"/>
</dbReference>
<gene>
    <name evidence="8" type="ORF">MGALLINA_05810</name>
</gene>
<dbReference type="STRING" id="29557.MGALLINA_05810"/>
<keyword evidence="2" id="KW-1003">Cell membrane</keyword>
<dbReference type="AlphaFoldDB" id="A0A168R7Y2"/>
<dbReference type="EMBL" id="LVLH01000048">
    <property type="protein sequence ID" value="OAB48694.1"/>
    <property type="molecule type" value="Genomic_DNA"/>
</dbReference>
<dbReference type="PANTHER" id="PTHR21248">
    <property type="entry name" value="CARDIOLIPIN SYNTHASE"/>
    <property type="match status" value="1"/>
</dbReference>
<feature type="transmembrane region" description="Helical" evidence="6">
    <location>
        <begin position="67"/>
        <end position="85"/>
    </location>
</feature>
<keyword evidence="4 6" id="KW-1133">Transmembrane helix</keyword>
<dbReference type="GO" id="GO:0032049">
    <property type="term" value="P:cardiolipin biosynthetic process"/>
    <property type="evidence" value="ECO:0007669"/>
    <property type="project" value="UniProtKB-ARBA"/>
</dbReference>
<dbReference type="Pfam" id="PF13091">
    <property type="entry name" value="PLDc_2"/>
    <property type="match status" value="2"/>
</dbReference>
<dbReference type="GO" id="GO:0005886">
    <property type="term" value="C:plasma membrane"/>
    <property type="evidence" value="ECO:0007669"/>
    <property type="project" value="UniProtKB-SubCell"/>
</dbReference>
<proteinExistence type="predicted"/>
<dbReference type="SUPFAM" id="SSF56024">
    <property type="entry name" value="Phospholipase D/nuclease"/>
    <property type="match status" value="2"/>
</dbReference>
<protein>
    <submittedName>
        <fullName evidence="8">Cardiolipin synthetase</fullName>
    </submittedName>
</protein>
<feature type="transmembrane region" description="Helical" evidence="6">
    <location>
        <begin position="7"/>
        <end position="29"/>
    </location>
</feature>
<dbReference type="RefSeq" id="WP_063626339.1">
    <property type="nucleotide sequence ID" value="NZ_LVLH01000048.1"/>
</dbReference>
<dbReference type="OrthoDB" id="9762009at2"/>
<dbReference type="CDD" id="cd09110">
    <property type="entry name" value="PLDc_CLS_1"/>
    <property type="match status" value="1"/>
</dbReference>
<dbReference type="CDD" id="cd09112">
    <property type="entry name" value="PLDc_CLS_2"/>
    <property type="match status" value="1"/>
</dbReference>
<evidence type="ECO:0000256" key="4">
    <source>
        <dbReference type="ARBA" id="ARBA00022989"/>
    </source>
</evidence>
<comment type="subcellular location">
    <subcellularLocation>
        <location evidence="1">Cell membrane</location>
        <topology evidence="1">Multi-pass membrane protein</topology>
    </subcellularLocation>
</comment>
<evidence type="ECO:0000256" key="3">
    <source>
        <dbReference type="ARBA" id="ARBA00022692"/>
    </source>
</evidence>
<dbReference type="PROSITE" id="PS50035">
    <property type="entry name" value="PLD"/>
    <property type="match status" value="2"/>
</dbReference>
<comment type="caution">
    <text evidence="8">The sequence shown here is derived from an EMBL/GenBank/DDBJ whole genome shotgun (WGS) entry which is preliminary data.</text>
</comment>
<evidence type="ECO:0000313" key="8">
    <source>
        <dbReference type="EMBL" id="OAB48694.1"/>
    </source>
</evidence>
<reference evidence="8 9" key="1">
    <citation type="submission" date="2016-03" db="EMBL/GenBank/DDBJ databases">
        <title>Genome sequence of Mycoplasma gallinarum strain Mgn_IPT.</title>
        <authorList>
            <person name="Yacoub E."/>
            <person name="Sirand-Pugnet P."/>
            <person name="Barre A."/>
            <person name="Maurier F."/>
            <person name="Blanchard A."/>
            <person name="Ben Abdelmoumen B.M."/>
        </authorList>
    </citation>
    <scope>NUCLEOTIDE SEQUENCE [LARGE SCALE GENOMIC DNA]</scope>
    <source>
        <strain evidence="8 9">Mgn_IPT</strain>
    </source>
</reference>
<name>A0A168R7Y2_9BACT</name>
<dbReference type="Proteomes" id="UP000076983">
    <property type="component" value="Unassembled WGS sequence"/>
</dbReference>
<organism evidence="8 9">
    <name type="scientific">Mycoplasmopsis gallinarum</name>
    <dbReference type="NCBI Taxonomy" id="29557"/>
    <lineage>
        <taxon>Bacteria</taxon>
        <taxon>Bacillati</taxon>
        <taxon>Mycoplasmatota</taxon>
        <taxon>Mycoplasmoidales</taxon>
        <taxon>Metamycoplasmataceae</taxon>
        <taxon>Mycoplasmopsis</taxon>
    </lineage>
</organism>
<dbReference type="InterPro" id="IPR027379">
    <property type="entry name" value="CLS_N"/>
</dbReference>
<dbReference type="Gene3D" id="3.30.870.10">
    <property type="entry name" value="Endonuclease Chain A"/>
    <property type="match status" value="2"/>
</dbReference>
<dbReference type="PANTHER" id="PTHR21248:SF22">
    <property type="entry name" value="PHOSPHOLIPASE D"/>
    <property type="match status" value="1"/>
</dbReference>
<evidence type="ECO:0000256" key="5">
    <source>
        <dbReference type="ARBA" id="ARBA00023136"/>
    </source>
</evidence>
<dbReference type="SMART" id="SM00155">
    <property type="entry name" value="PLDc"/>
    <property type="match status" value="2"/>
</dbReference>
<evidence type="ECO:0000259" key="7">
    <source>
        <dbReference type="PROSITE" id="PS50035"/>
    </source>
</evidence>
<evidence type="ECO:0000256" key="2">
    <source>
        <dbReference type="ARBA" id="ARBA00022475"/>
    </source>
</evidence>
<keyword evidence="9" id="KW-1185">Reference proteome</keyword>
<feature type="domain" description="PLD phosphodiesterase" evidence="7">
    <location>
        <begin position="416"/>
        <end position="443"/>
    </location>
</feature>
<evidence type="ECO:0000256" key="1">
    <source>
        <dbReference type="ARBA" id="ARBA00004651"/>
    </source>
</evidence>
<keyword evidence="5 6" id="KW-0472">Membrane</keyword>
<dbReference type="GO" id="GO:0030572">
    <property type="term" value="F:phosphatidyltransferase activity"/>
    <property type="evidence" value="ECO:0007669"/>
    <property type="project" value="UniProtKB-ARBA"/>
</dbReference>
<evidence type="ECO:0000256" key="6">
    <source>
        <dbReference type="SAM" id="Phobius"/>
    </source>
</evidence>
<feature type="transmembrane region" description="Helical" evidence="6">
    <location>
        <begin position="35"/>
        <end position="55"/>
    </location>
</feature>
<dbReference type="InterPro" id="IPR001736">
    <property type="entry name" value="PLipase_D/transphosphatidylase"/>
</dbReference>
<sequence>MAKFIKTFFWIFSAIIFYSIIIAILFLIYKVNVEIFIVLVFLSYFLNALTTIVIFNQNRSETSKLSWMLLIITFPLLGHLCYFTFGSKFRNKKEQKLIKNKQYYLQTYEDYWQKYEYSRLEQLSKLNRATFLKANYHFYHHPHNFFEDLFKQIKEAKRSIYLISYILKPGEILDTLCDLLLEKANQGVKIYWLIDDFGRGLVKPKYFVKLKKNHNVEIVFISKVFYPFIHSQNFYRNHQKFYVIDNEIVFGGGCNISDEYVGLSKKYGDWVDLNYVLRGKHVNSYILLFLKYWKLWGPKKSILNQSSIKSLLNWKITDENENSLALLTHDSPVYNISKLEYNLLFLISIARKKIRIATPYFSVPSSIINSLILALNSGVEIEIYFPGLPDKKIIWNTSLNELKKLEEYGLKLYIYQNSFLHSKCGIIDDSIGFVGSSNMDMRSMYAQYELLDIFTGEAVSQLNVIMNDYQHNSYLHKENPIQNRKNLLAETFYEGIKPLV</sequence>
<dbReference type="Pfam" id="PF13396">
    <property type="entry name" value="PLDc_N"/>
    <property type="match status" value="1"/>
</dbReference>
<dbReference type="PATRIC" id="fig|29557.3.peg.588"/>